<evidence type="ECO:0000256" key="5">
    <source>
        <dbReference type="SAM" id="MobiDB-lite"/>
    </source>
</evidence>
<feature type="compositionally biased region" description="Basic and acidic residues" evidence="5">
    <location>
        <begin position="277"/>
        <end position="299"/>
    </location>
</feature>
<evidence type="ECO:0000259" key="6">
    <source>
        <dbReference type="PROSITE" id="PS50110"/>
    </source>
</evidence>
<feature type="compositionally biased region" description="Polar residues" evidence="5">
    <location>
        <begin position="774"/>
        <end position="784"/>
    </location>
</feature>
<dbReference type="GeneID" id="8245119"/>
<gene>
    <name evidence="7" type="ORF">MICPUN_59822</name>
</gene>
<dbReference type="Gene3D" id="3.40.50.2300">
    <property type="match status" value="1"/>
</dbReference>
<dbReference type="Proteomes" id="UP000002009">
    <property type="component" value="Chromosome 7"/>
</dbReference>
<dbReference type="Pfam" id="PF00400">
    <property type="entry name" value="WD40"/>
    <property type="match status" value="3"/>
</dbReference>
<feature type="region of interest" description="Disordered" evidence="5">
    <location>
        <begin position="1358"/>
        <end position="1377"/>
    </location>
</feature>
<dbReference type="InterPro" id="IPR019775">
    <property type="entry name" value="WD40_repeat_CS"/>
</dbReference>
<dbReference type="PANTHER" id="PTHR44218">
    <property type="entry name" value="PROTEIN SPA1-RELATED 2"/>
    <property type="match status" value="1"/>
</dbReference>
<dbReference type="PRINTS" id="PR00320">
    <property type="entry name" value="GPROTEINBRPT"/>
</dbReference>
<dbReference type="SMART" id="SM00320">
    <property type="entry name" value="WD40"/>
    <property type="match status" value="7"/>
</dbReference>
<feature type="compositionally biased region" description="Basic and acidic residues" evidence="5">
    <location>
        <begin position="820"/>
        <end position="832"/>
    </location>
</feature>
<feature type="region of interest" description="Disordered" evidence="5">
    <location>
        <begin position="166"/>
        <end position="192"/>
    </location>
</feature>
<reference evidence="7 8" key="1">
    <citation type="journal article" date="2009" name="Science">
        <title>Green evolution and dynamic adaptations revealed by genomes of the marine picoeukaryotes Micromonas.</title>
        <authorList>
            <person name="Worden A.Z."/>
            <person name="Lee J.H."/>
            <person name="Mock T."/>
            <person name="Rouze P."/>
            <person name="Simmons M.P."/>
            <person name="Aerts A.L."/>
            <person name="Allen A.E."/>
            <person name="Cuvelier M.L."/>
            <person name="Derelle E."/>
            <person name="Everett M.V."/>
            <person name="Foulon E."/>
            <person name="Grimwood J."/>
            <person name="Gundlach H."/>
            <person name="Henrissat B."/>
            <person name="Napoli C."/>
            <person name="McDonald S.M."/>
            <person name="Parker M.S."/>
            <person name="Rombauts S."/>
            <person name="Salamov A."/>
            <person name="Von Dassow P."/>
            <person name="Badger J.H."/>
            <person name="Coutinho P.M."/>
            <person name="Demir E."/>
            <person name="Dubchak I."/>
            <person name="Gentemann C."/>
            <person name="Eikrem W."/>
            <person name="Gready J.E."/>
            <person name="John U."/>
            <person name="Lanier W."/>
            <person name="Lindquist E.A."/>
            <person name="Lucas S."/>
            <person name="Mayer K.F."/>
            <person name="Moreau H."/>
            <person name="Not F."/>
            <person name="Otillar R."/>
            <person name="Panaud O."/>
            <person name="Pangilinan J."/>
            <person name="Paulsen I."/>
            <person name="Piegu B."/>
            <person name="Poliakov A."/>
            <person name="Robbens S."/>
            <person name="Schmutz J."/>
            <person name="Toulza E."/>
            <person name="Wyss T."/>
            <person name="Zelensky A."/>
            <person name="Zhou K."/>
            <person name="Armbrust E.V."/>
            <person name="Bhattacharya D."/>
            <person name="Goodenough U.W."/>
            <person name="Van de Peer Y."/>
            <person name="Grigoriev I.V."/>
        </authorList>
    </citation>
    <scope>NUCLEOTIDE SEQUENCE [LARGE SCALE GENOMIC DNA]</scope>
    <source>
        <strain evidence="8">RCC299 / NOUM17</strain>
    </source>
</reference>
<evidence type="ECO:0000313" key="7">
    <source>
        <dbReference type="EMBL" id="ACO65087.1"/>
    </source>
</evidence>
<dbReference type="PROSITE" id="PS00678">
    <property type="entry name" value="WD_REPEATS_1"/>
    <property type="match status" value="1"/>
</dbReference>
<dbReference type="KEGG" id="mis:MICPUN_59822"/>
<feature type="compositionally biased region" description="Acidic residues" evidence="5">
    <location>
        <begin position="451"/>
        <end position="482"/>
    </location>
</feature>
<dbReference type="InterPro" id="IPR044630">
    <property type="entry name" value="SPA1/2/3/4"/>
</dbReference>
<feature type="compositionally biased region" description="Acidic residues" evidence="5">
    <location>
        <begin position="177"/>
        <end position="189"/>
    </location>
</feature>
<feature type="compositionally biased region" description="Polar residues" evidence="5">
    <location>
        <begin position="696"/>
        <end position="714"/>
    </location>
</feature>
<dbReference type="InParanoid" id="C1E9S4"/>
<feature type="compositionally biased region" description="Polar residues" evidence="5">
    <location>
        <begin position="861"/>
        <end position="870"/>
    </location>
</feature>
<dbReference type="PROSITE" id="PS50110">
    <property type="entry name" value="RESPONSE_REGULATORY"/>
    <property type="match status" value="1"/>
</dbReference>
<sequence length="1414" mass="150929">MASSSPADVHVLLVDDDRVCRTLVAGMLKKCNYQVTTASSGEEAMALLERGTQFNLLLTDVMMPDVDGPTLLHYVRNNPFYQEMPVVMMSSNEHADTVMNCIRLGAEDYLLKPVTKKAVKHMWAHVWRRKQRYQMVPQFENGHEVVEDDYAAGIGAHELEDGHHRGFEDHMEPQVPENEEYSSDGEEMDGDRAAAAGTAGGEYYERIADDDEAWAQARRRAAAQYMDDAGMDTDGGGGCPFGGGGGGGGGRGGVKGPTAKRVGFQLTPDGACPFSGKKMENVDEGDEAHARREEAERAARASTDPMVVTCPVTGAKRRLASVPPIQGFEHGHHMTLRQWLDDQNARGQIVDKRDSLHVIGKCAALLARQHEGGMVLGHMLPSRLVISPQGDVSLAPPTPPLSPERAARGNGGEGVGVDEGVSGGEGMSAGKGGRRATRAATMRNRRASREYDEDGSEDGSETIEADDEDSDDDDDDEADADDEIKPGRPSRASPPVCPNEFLYDSPEMRLASGDPRAVDIRRHECFGLGVLMVELCWPEVAAGAMGDVAKLLGATLRPDGVGAAALDADPNESAVARQLLQPVPTNRPSAKQVTELIKRAAEIAEAEADAKENADVLHRENGWPTRREMGLATERRLTELATLRTFLIAHKEARLREVQGHKVRSALLAHALRQLGEQTEVGADDGIGQRGGSAGNLRQTSFGNLRQTSFNRGQSPLRRPSFDGSQPIRRGASLDIPRQQSFNRGHAQQTPAPVGGVPDHLSKLQPMKKRRQSLDVTEISQGQVGDQPGTRGVVRHPSFTSEGAAPSPRTSVDGRPSVDSQRRSIERKRSFDGRGVAGAGSPRAAAAANPGPFAVRRDSSRTSMDTAGSNDSDRQRRPSLRSASFNRSFNRSFSTGDLVRLGGGLRPDAAAAVAKSHRVAKELDEAEFEALEENFFDACARAIAPIARNYTKAQAAIANAVGSSGEGSPNAGSPERGVPESGEPEEGEPAPPSEKDAQRALVEKRRQGAIAETAAAASQALGQALHAFGQDLSQATRKTTLRTIADVSLGDVHSFGEMICCTGWDRDAEYIATAGISKRLRIFEVDPLINSGAAVHCPVAEMKASAKLSSMTWNPYIKHTVATADYEGVVSLWDVNRGEVGSAFHEHKKRVWSTSWSKLDPTRLVSGSDDGTCRVWSINQRESTAVIQNRANICCVHFSPVSANVVAFGSADYSIKAYDLRHTLRPLVSLTGHKKAVSYVRWLDGDLIASASTDNTLKLWDVKRGILGAMAGPTQLAVSDPSSTLWAGDKSGDGNPACLRTFRGHVNRKNFVGMSASSAGHIAVGSEDNTVCVYAKAVPAPIARHSLAVTAAFSNHGAGAGGAQSTTATAGGGGGDGDKPGLFVSSVTWSPSGRMLVAANSCGAVKIMELTAPP</sequence>
<feature type="compositionally biased region" description="Gly residues" evidence="5">
    <location>
        <begin position="409"/>
        <end position="431"/>
    </location>
</feature>
<feature type="domain" description="Response regulatory" evidence="6">
    <location>
        <begin position="10"/>
        <end position="127"/>
    </location>
</feature>
<evidence type="ECO:0000256" key="1">
    <source>
        <dbReference type="ARBA" id="ARBA00022574"/>
    </source>
</evidence>
<evidence type="ECO:0000256" key="4">
    <source>
        <dbReference type="PROSITE-ProRule" id="PRU00221"/>
    </source>
</evidence>
<dbReference type="Gene3D" id="2.130.10.10">
    <property type="entry name" value="YVTN repeat-like/Quinoprotein amine dehydrogenase"/>
    <property type="match status" value="1"/>
</dbReference>
<dbReference type="InterPro" id="IPR036322">
    <property type="entry name" value="WD40_repeat_dom_sf"/>
</dbReference>
<dbReference type="GO" id="GO:0000160">
    <property type="term" value="P:phosphorelay signal transduction system"/>
    <property type="evidence" value="ECO:0007669"/>
    <property type="project" value="InterPro"/>
</dbReference>
<dbReference type="RefSeq" id="XP_002503829.1">
    <property type="nucleotide sequence ID" value="XM_002503783.1"/>
</dbReference>
<evidence type="ECO:0000256" key="3">
    <source>
        <dbReference type="PROSITE-ProRule" id="PRU00169"/>
    </source>
</evidence>
<dbReference type="SUPFAM" id="SSF52172">
    <property type="entry name" value="CheY-like"/>
    <property type="match status" value="1"/>
</dbReference>
<organism evidence="7 8">
    <name type="scientific">Micromonas commoda (strain RCC299 / NOUM17 / CCMP2709)</name>
    <name type="common">Picoplanktonic green alga</name>
    <dbReference type="NCBI Taxonomy" id="296587"/>
    <lineage>
        <taxon>Eukaryota</taxon>
        <taxon>Viridiplantae</taxon>
        <taxon>Chlorophyta</taxon>
        <taxon>Mamiellophyceae</taxon>
        <taxon>Mamiellales</taxon>
        <taxon>Mamiellaceae</taxon>
        <taxon>Micromonas</taxon>
    </lineage>
</organism>
<dbReference type="GO" id="GO:0009640">
    <property type="term" value="P:photomorphogenesis"/>
    <property type="evidence" value="ECO:0007669"/>
    <property type="project" value="InterPro"/>
</dbReference>
<dbReference type="EMBL" id="CP001328">
    <property type="protein sequence ID" value="ACO65087.1"/>
    <property type="molecule type" value="Genomic_DNA"/>
</dbReference>
<name>C1E9S4_MICCC</name>
<dbReference type="InterPro" id="IPR011006">
    <property type="entry name" value="CheY-like_superfamily"/>
</dbReference>
<dbReference type="InterPro" id="IPR001789">
    <property type="entry name" value="Sig_transdc_resp-reg_receiver"/>
</dbReference>
<dbReference type="SUPFAM" id="SSF50978">
    <property type="entry name" value="WD40 repeat-like"/>
    <property type="match status" value="1"/>
</dbReference>
<feature type="repeat" description="WD" evidence="4">
    <location>
        <begin position="1230"/>
        <end position="1265"/>
    </location>
</feature>
<dbReference type="OrthoDB" id="498170at2759"/>
<evidence type="ECO:0000313" key="8">
    <source>
        <dbReference type="Proteomes" id="UP000002009"/>
    </source>
</evidence>
<keyword evidence="2" id="KW-0677">Repeat</keyword>
<dbReference type="eggNOG" id="KOG1601">
    <property type="taxonomic scope" value="Eukaryota"/>
</dbReference>
<feature type="modified residue" description="4-aspartylphosphate" evidence="3">
    <location>
        <position position="60"/>
    </location>
</feature>
<dbReference type="PROSITE" id="PS50082">
    <property type="entry name" value="WD_REPEATS_2"/>
    <property type="match status" value="2"/>
</dbReference>
<dbReference type="Pfam" id="PF00072">
    <property type="entry name" value="Response_reg"/>
    <property type="match status" value="1"/>
</dbReference>
<dbReference type="InterPro" id="IPR015943">
    <property type="entry name" value="WD40/YVTN_repeat-like_dom_sf"/>
</dbReference>
<accession>C1E9S4</accession>
<dbReference type="PROSITE" id="PS50294">
    <property type="entry name" value="WD_REPEATS_REGION"/>
    <property type="match status" value="2"/>
</dbReference>
<feature type="region of interest" description="Disordered" evidence="5">
    <location>
        <begin position="682"/>
        <end position="730"/>
    </location>
</feature>
<feature type="repeat" description="WD" evidence="4">
    <location>
        <begin position="1144"/>
        <end position="1186"/>
    </location>
</feature>
<dbReference type="SMART" id="SM00448">
    <property type="entry name" value="REC"/>
    <property type="match status" value="1"/>
</dbReference>
<feature type="region of interest" description="Disordered" evidence="5">
    <location>
        <begin position="265"/>
        <end position="302"/>
    </location>
</feature>
<feature type="region of interest" description="Disordered" evidence="5">
    <location>
        <begin position="390"/>
        <end position="502"/>
    </location>
</feature>
<keyword evidence="3" id="KW-0597">Phosphoprotein</keyword>
<dbReference type="STRING" id="296587.C1E9S4"/>
<evidence type="ECO:0000256" key="2">
    <source>
        <dbReference type="ARBA" id="ARBA00022737"/>
    </source>
</evidence>
<dbReference type="InterPro" id="IPR020472">
    <property type="entry name" value="WD40_PAC1"/>
</dbReference>
<feature type="compositionally biased region" description="Low complexity" evidence="5">
    <location>
        <begin position="839"/>
        <end position="854"/>
    </location>
</feature>
<keyword evidence="8" id="KW-1185">Reference proteome</keyword>
<dbReference type="OMA" id="VLMVELC"/>
<dbReference type="CDD" id="cd17584">
    <property type="entry name" value="REC_typeB_ARR-like"/>
    <property type="match status" value="1"/>
</dbReference>
<protein>
    <submittedName>
        <fullName evidence="7">Response regulator receiver/WD40 domain fusion protein</fullName>
    </submittedName>
</protein>
<feature type="compositionally biased region" description="Low complexity" evidence="5">
    <location>
        <begin position="972"/>
        <end position="981"/>
    </location>
</feature>
<dbReference type="PANTHER" id="PTHR44218:SF6">
    <property type="entry name" value="PROTEIN SUPPRESSOR OF PHYA-105 1"/>
    <property type="match status" value="1"/>
</dbReference>
<feature type="region of interest" description="Disordered" evidence="5">
    <location>
        <begin position="961"/>
        <end position="1005"/>
    </location>
</feature>
<feature type="region of interest" description="Disordered" evidence="5">
    <location>
        <begin position="743"/>
        <end position="885"/>
    </location>
</feature>
<proteinExistence type="predicted"/>
<keyword evidence="1 4" id="KW-0853">WD repeat</keyword>
<feature type="compositionally biased region" description="Basic and acidic residues" evidence="5">
    <location>
        <begin position="993"/>
        <end position="1005"/>
    </location>
</feature>
<dbReference type="InterPro" id="IPR001680">
    <property type="entry name" value="WD40_rpt"/>
</dbReference>